<accession>A0A9X1X977</accession>
<proteinExistence type="predicted"/>
<organism evidence="1 2">
    <name type="scientific">Fictibacillus marinisediminis</name>
    <dbReference type="NCBI Taxonomy" id="2878389"/>
    <lineage>
        <taxon>Bacteria</taxon>
        <taxon>Bacillati</taxon>
        <taxon>Bacillota</taxon>
        <taxon>Bacilli</taxon>
        <taxon>Bacillales</taxon>
        <taxon>Fictibacillaceae</taxon>
        <taxon>Fictibacillus</taxon>
    </lineage>
</organism>
<name>A0A9X1X977_9BACL</name>
<evidence type="ECO:0000313" key="2">
    <source>
        <dbReference type="Proteomes" id="UP001139011"/>
    </source>
</evidence>
<dbReference type="EMBL" id="JAIWJX010000002">
    <property type="protein sequence ID" value="MCK6256532.1"/>
    <property type="molecule type" value="Genomic_DNA"/>
</dbReference>
<dbReference type="AlphaFoldDB" id="A0A9X1X977"/>
<evidence type="ECO:0000313" key="1">
    <source>
        <dbReference type="EMBL" id="MCK6256532.1"/>
    </source>
</evidence>
<reference evidence="1" key="1">
    <citation type="submission" date="2021-09" db="EMBL/GenBank/DDBJ databases">
        <title>Genome analysis of Fictibacillus sp. KIGAM418 isolated from marine sediment.</title>
        <authorList>
            <person name="Seo M.-J."/>
            <person name="Cho E.-S."/>
            <person name="Hwang C.Y."/>
        </authorList>
    </citation>
    <scope>NUCLEOTIDE SEQUENCE</scope>
    <source>
        <strain evidence="1">KIGAM418</strain>
    </source>
</reference>
<dbReference type="RefSeq" id="WP_248252193.1">
    <property type="nucleotide sequence ID" value="NZ_JAIWJX010000002.1"/>
</dbReference>
<dbReference type="Proteomes" id="UP001139011">
    <property type="component" value="Unassembled WGS sequence"/>
</dbReference>
<sequence>MVEAARKSLEVDSKFLEVDRKPQKVDSKLIEADRKPQKADSKLIKAPCICSLQIPIIIRSYENRNVFFETLLYLYKLTL</sequence>
<gene>
    <name evidence="1" type="ORF">LCY76_07995</name>
</gene>
<comment type="caution">
    <text evidence="1">The sequence shown here is derived from an EMBL/GenBank/DDBJ whole genome shotgun (WGS) entry which is preliminary data.</text>
</comment>
<protein>
    <submittedName>
        <fullName evidence="1">Uncharacterized protein</fullName>
    </submittedName>
</protein>
<keyword evidence="2" id="KW-1185">Reference proteome</keyword>